<dbReference type="InterPro" id="IPR002401">
    <property type="entry name" value="Cyt_P450_E_grp-I"/>
</dbReference>
<dbReference type="GO" id="GO:0016705">
    <property type="term" value="F:oxidoreductase activity, acting on paired donors, with incorporation or reduction of molecular oxygen"/>
    <property type="evidence" value="ECO:0007669"/>
    <property type="project" value="InterPro"/>
</dbReference>
<keyword evidence="2 5" id="KW-0479">Metal-binding</keyword>
<dbReference type="PANTHER" id="PTHR24296">
    <property type="entry name" value="CYTOCHROME P450"/>
    <property type="match status" value="1"/>
</dbReference>
<dbReference type="PRINTS" id="PR00385">
    <property type="entry name" value="P450"/>
</dbReference>
<dbReference type="Pfam" id="PF00067">
    <property type="entry name" value="p450"/>
    <property type="match status" value="1"/>
</dbReference>
<evidence type="ECO:0000256" key="7">
    <source>
        <dbReference type="SAM" id="SignalP"/>
    </source>
</evidence>
<keyword evidence="3 6" id="KW-0560">Oxidoreductase</keyword>
<dbReference type="SUPFAM" id="SSF48264">
    <property type="entry name" value="Cytochrome P450"/>
    <property type="match status" value="1"/>
</dbReference>
<feature type="signal peptide" evidence="7">
    <location>
        <begin position="1"/>
        <end position="21"/>
    </location>
</feature>
<dbReference type="GO" id="GO:0006629">
    <property type="term" value="P:lipid metabolic process"/>
    <property type="evidence" value="ECO:0007669"/>
    <property type="project" value="UniProtKB-ARBA"/>
</dbReference>
<dbReference type="CDD" id="cd11064">
    <property type="entry name" value="CYP86A"/>
    <property type="match status" value="1"/>
</dbReference>
<proteinExistence type="inferred from homology"/>
<dbReference type="Proteomes" id="UP000230069">
    <property type="component" value="Unassembled WGS sequence"/>
</dbReference>
<keyword evidence="7" id="KW-0732">Signal</keyword>
<evidence type="ECO:0000313" key="9">
    <source>
        <dbReference type="Proteomes" id="UP000230069"/>
    </source>
</evidence>
<feature type="binding site" description="axial binding residue" evidence="5">
    <location>
        <position position="449"/>
    </location>
    <ligand>
        <name>heme</name>
        <dbReference type="ChEBI" id="CHEBI:30413"/>
    </ligand>
    <ligandPart>
        <name>Fe</name>
        <dbReference type="ChEBI" id="CHEBI:18248"/>
    </ligandPart>
</feature>
<dbReference type="InterPro" id="IPR017972">
    <property type="entry name" value="Cyt_P450_CS"/>
</dbReference>
<sequence>MIYLAIFCLLSIAWWYRKCKNDVITYWPILADLPSLICNAHRINDWLVEVANMYGLTKLLRGAFFARVDYLLTCDPRNFEYITKTNVSNYPKGQEYNKVFDILGTGVFNSDFDLWHGQRTLARSAFTSNNLLSLVASLCEKVAKDDLFPLLSGLVKTSSPVDLEDIFLRYTFDIICVTIFGRNPKCLSKDLPNHELAKAMDDALQVIFFRHVTPSFWWKLCRWLRIGNEKKLHNAWETVDRLMTQYISLKKEDLLQGGQEQNDLLSSYIYFQKEKKKYSYEGDKFLRDSVLGQLSAGRDATGAALSWFFYMILKNPVVEAKIIEELNGIYMQHSSFANEQKAKRPWVFNSGDLKGLVYLHAAMCESLRLNPGVPINRKEVLREDILPDGTVVKPGMTIIMSLYAMGRMESVWGKDCMEYKPERWINENGKFRQEHMDKFFAFGSGPRLCIGKDIGVTMIKSAVANILFNFHVELVKGHHVYPKSSLVLNMKNGMMVEVKPRVA</sequence>
<dbReference type="OrthoDB" id="1470350at2759"/>
<reference evidence="8 9" key="1">
    <citation type="submission" date="2017-09" db="EMBL/GenBank/DDBJ databases">
        <title>WGS assembly of Aquilegia coerulea Goldsmith.</title>
        <authorList>
            <person name="Hodges S."/>
            <person name="Kramer E."/>
            <person name="Nordborg M."/>
            <person name="Tomkins J."/>
            <person name="Borevitz J."/>
            <person name="Derieg N."/>
            <person name="Yan J."/>
            <person name="Mihaltcheva S."/>
            <person name="Hayes R.D."/>
            <person name="Rokhsar D."/>
        </authorList>
    </citation>
    <scope>NUCLEOTIDE SEQUENCE [LARGE SCALE GENOMIC DNA]</scope>
    <source>
        <strain evidence="9">cv. Goldsmith</strain>
    </source>
</reference>
<evidence type="ECO:0000256" key="1">
    <source>
        <dbReference type="ARBA" id="ARBA00010617"/>
    </source>
</evidence>
<dbReference type="Gene3D" id="1.10.630.10">
    <property type="entry name" value="Cytochrome P450"/>
    <property type="match status" value="1"/>
</dbReference>
<organism evidence="8 9">
    <name type="scientific">Aquilegia coerulea</name>
    <name type="common">Rocky mountain columbine</name>
    <dbReference type="NCBI Taxonomy" id="218851"/>
    <lineage>
        <taxon>Eukaryota</taxon>
        <taxon>Viridiplantae</taxon>
        <taxon>Streptophyta</taxon>
        <taxon>Embryophyta</taxon>
        <taxon>Tracheophyta</taxon>
        <taxon>Spermatophyta</taxon>
        <taxon>Magnoliopsida</taxon>
        <taxon>Ranunculales</taxon>
        <taxon>Ranunculaceae</taxon>
        <taxon>Thalictroideae</taxon>
        <taxon>Aquilegia</taxon>
    </lineage>
</organism>
<comment type="similarity">
    <text evidence="1 6">Belongs to the cytochrome P450 family.</text>
</comment>
<evidence type="ECO:0000313" key="8">
    <source>
        <dbReference type="EMBL" id="PIA30065.1"/>
    </source>
</evidence>
<evidence type="ECO:0000256" key="6">
    <source>
        <dbReference type="RuleBase" id="RU000461"/>
    </source>
</evidence>
<evidence type="ECO:0008006" key="10">
    <source>
        <dbReference type="Google" id="ProtNLM"/>
    </source>
</evidence>
<dbReference type="GO" id="GO:0044550">
    <property type="term" value="P:secondary metabolite biosynthetic process"/>
    <property type="evidence" value="ECO:0007669"/>
    <property type="project" value="UniProtKB-ARBA"/>
</dbReference>
<evidence type="ECO:0000256" key="4">
    <source>
        <dbReference type="ARBA" id="ARBA00023004"/>
    </source>
</evidence>
<dbReference type="InterPro" id="IPR036396">
    <property type="entry name" value="Cyt_P450_sf"/>
</dbReference>
<dbReference type="AlphaFoldDB" id="A0A2G5CFK1"/>
<keyword evidence="5 6" id="KW-0349">Heme</keyword>
<dbReference type="STRING" id="218851.A0A2G5CFK1"/>
<protein>
    <recommendedName>
        <fullName evidence="10">Cytochrome P450</fullName>
    </recommendedName>
</protein>
<feature type="chain" id="PRO_5013861943" description="Cytochrome P450" evidence="7">
    <location>
        <begin position="22"/>
        <end position="503"/>
    </location>
</feature>
<evidence type="ECO:0000256" key="2">
    <source>
        <dbReference type="ARBA" id="ARBA00022723"/>
    </source>
</evidence>
<dbReference type="InParanoid" id="A0A2G5CFK1"/>
<dbReference type="InterPro" id="IPR001128">
    <property type="entry name" value="Cyt_P450"/>
</dbReference>
<name>A0A2G5CFK1_AQUCA</name>
<gene>
    <name evidence="8" type="ORF">AQUCO_05700044v1</name>
</gene>
<dbReference type="EMBL" id="KZ305074">
    <property type="protein sequence ID" value="PIA30065.1"/>
    <property type="molecule type" value="Genomic_DNA"/>
</dbReference>
<dbReference type="PRINTS" id="PR00463">
    <property type="entry name" value="EP450I"/>
</dbReference>
<accession>A0A2G5CFK1</accession>
<dbReference type="GO" id="GO:0004497">
    <property type="term" value="F:monooxygenase activity"/>
    <property type="evidence" value="ECO:0007669"/>
    <property type="project" value="UniProtKB-KW"/>
</dbReference>
<comment type="cofactor">
    <cofactor evidence="5">
        <name>heme</name>
        <dbReference type="ChEBI" id="CHEBI:30413"/>
    </cofactor>
</comment>
<evidence type="ECO:0000256" key="5">
    <source>
        <dbReference type="PIRSR" id="PIRSR602401-1"/>
    </source>
</evidence>
<keyword evidence="4 5" id="KW-0408">Iron</keyword>
<dbReference type="GO" id="GO:0020037">
    <property type="term" value="F:heme binding"/>
    <property type="evidence" value="ECO:0007669"/>
    <property type="project" value="InterPro"/>
</dbReference>
<keyword evidence="6" id="KW-0503">Monooxygenase</keyword>
<evidence type="ECO:0000256" key="3">
    <source>
        <dbReference type="ARBA" id="ARBA00023002"/>
    </source>
</evidence>
<keyword evidence="9" id="KW-1185">Reference proteome</keyword>
<dbReference type="GO" id="GO:0005506">
    <property type="term" value="F:iron ion binding"/>
    <property type="evidence" value="ECO:0007669"/>
    <property type="project" value="InterPro"/>
</dbReference>
<dbReference type="PROSITE" id="PS00086">
    <property type="entry name" value="CYTOCHROME_P450"/>
    <property type="match status" value="1"/>
</dbReference>